<dbReference type="HOGENOM" id="CLU_879107_0_0_9"/>
<organism evidence="5 6">
    <name type="scientific">Clostridium scatologenes</name>
    <dbReference type="NCBI Taxonomy" id="1548"/>
    <lineage>
        <taxon>Bacteria</taxon>
        <taxon>Bacillati</taxon>
        <taxon>Bacillota</taxon>
        <taxon>Clostridia</taxon>
        <taxon>Eubacteriales</taxon>
        <taxon>Clostridiaceae</taxon>
        <taxon>Clostridium</taxon>
    </lineage>
</organism>
<name>A0A0E3M862_CLOSL</name>
<dbReference type="GO" id="GO:0005737">
    <property type="term" value="C:cytoplasm"/>
    <property type="evidence" value="ECO:0007669"/>
    <property type="project" value="TreeGrafter"/>
</dbReference>
<dbReference type="Proteomes" id="UP000033115">
    <property type="component" value="Chromosome"/>
</dbReference>
<dbReference type="InterPro" id="IPR016181">
    <property type="entry name" value="Acyl_CoA_acyltransferase"/>
</dbReference>
<evidence type="ECO:0000313" key="5">
    <source>
        <dbReference type="EMBL" id="AKA71182.1"/>
    </source>
</evidence>
<dbReference type="PANTHER" id="PTHR43792">
    <property type="entry name" value="GNAT FAMILY, PUTATIVE (AFU_ORTHOLOGUE AFUA_3G00765)-RELATED-RELATED"/>
    <property type="match status" value="1"/>
</dbReference>
<dbReference type="InterPro" id="IPR000182">
    <property type="entry name" value="GNAT_dom"/>
</dbReference>
<dbReference type="Pfam" id="PF13302">
    <property type="entry name" value="Acetyltransf_3"/>
    <property type="match status" value="1"/>
</dbReference>
<keyword evidence="2" id="KW-0012">Acyltransferase</keyword>
<dbReference type="PROSITE" id="PS51186">
    <property type="entry name" value="GNAT"/>
    <property type="match status" value="1"/>
</dbReference>
<feature type="domain" description="N-acetyltransferase" evidence="4">
    <location>
        <begin position="166"/>
        <end position="303"/>
    </location>
</feature>
<evidence type="ECO:0000256" key="2">
    <source>
        <dbReference type="ARBA" id="ARBA00023315"/>
    </source>
</evidence>
<dbReference type="GO" id="GO:0008999">
    <property type="term" value="F:protein-N-terminal-alanine acetyltransferase activity"/>
    <property type="evidence" value="ECO:0007669"/>
    <property type="project" value="TreeGrafter"/>
</dbReference>
<proteinExistence type="inferred from homology"/>
<dbReference type="AlphaFoldDB" id="A0A0E3M862"/>
<comment type="similarity">
    <text evidence="3">Belongs to the acetyltransferase family. RimJ subfamily.</text>
</comment>
<evidence type="ECO:0000313" key="6">
    <source>
        <dbReference type="Proteomes" id="UP000033115"/>
    </source>
</evidence>
<sequence length="311" mass="36171">MLKEQYVTVDLVKGSTNEYIIRDKDGITIGRVFIIELSNKDKYCSFRIKFYKSGSSSYELLKESLETFLRSLFRNMNVYKVNVMADEEINIMSFTDLGFKLEGVISNSIISNNLYKDEILFGIDFDIFKNGHRCRELDIKGINISVSVLTPNDAEDVLKYYMKNKKYLRPFEPDREDNFYTLPVQKRNLIESYKQFLNGDSVNFGVYKSKKLIGKIQISNIVMGVFKSAFVGYSIDEDEQGKGYMKEALRLVCEYAFNEMGLHRLEASTLLDNEKSQRVLKACGFKELGVSEKYLFINGKWRDHKIFYNVK</sequence>
<evidence type="ECO:0000259" key="4">
    <source>
        <dbReference type="PROSITE" id="PS51186"/>
    </source>
</evidence>
<dbReference type="SUPFAM" id="SSF55729">
    <property type="entry name" value="Acyl-CoA N-acyltransferases (Nat)"/>
    <property type="match status" value="1"/>
</dbReference>
<evidence type="ECO:0000256" key="3">
    <source>
        <dbReference type="ARBA" id="ARBA00038502"/>
    </source>
</evidence>
<dbReference type="PANTHER" id="PTHR43792:SF8">
    <property type="entry name" value="[RIBOSOMAL PROTEIN US5]-ALANINE N-ACETYLTRANSFERASE"/>
    <property type="match status" value="1"/>
</dbReference>
<keyword evidence="1 5" id="KW-0808">Transferase</keyword>
<keyword evidence="6" id="KW-1185">Reference proteome</keyword>
<dbReference type="RefSeq" id="WP_029162293.1">
    <property type="nucleotide sequence ID" value="NZ_CP009933.1"/>
</dbReference>
<dbReference type="STRING" id="1548.CSCA_4057"/>
<dbReference type="InterPro" id="IPR051531">
    <property type="entry name" value="N-acetyltransferase"/>
</dbReference>
<dbReference type="Gene3D" id="3.40.630.30">
    <property type="match status" value="2"/>
</dbReference>
<gene>
    <name evidence="5" type="ORF">CSCA_4057</name>
</gene>
<reference evidence="5 6" key="1">
    <citation type="journal article" date="2015" name="J. Biotechnol.">
        <title>Complete genome sequence of a malodorant-producing acetogen, Clostridium scatologenes ATCC 25775(T).</title>
        <authorList>
            <person name="Zhu Z."/>
            <person name="Guo T."/>
            <person name="Zheng H."/>
            <person name="Song T."/>
            <person name="Ouyang P."/>
            <person name="Xie J."/>
        </authorList>
    </citation>
    <scope>NUCLEOTIDE SEQUENCE [LARGE SCALE GENOMIC DNA]</scope>
    <source>
        <strain evidence="5 6">ATCC 25775</strain>
    </source>
</reference>
<accession>A0A0E3M862</accession>
<dbReference type="EMBL" id="CP009933">
    <property type="protein sequence ID" value="AKA71182.1"/>
    <property type="molecule type" value="Genomic_DNA"/>
</dbReference>
<dbReference type="KEGG" id="csq:CSCA_4057"/>
<protein>
    <submittedName>
        <fullName evidence="5">GCN5-related N-acetyltransferase</fullName>
    </submittedName>
</protein>
<evidence type="ECO:0000256" key="1">
    <source>
        <dbReference type="ARBA" id="ARBA00022679"/>
    </source>
</evidence>